<dbReference type="InterPro" id="IPR005538">
    <property type="entry name" value="LrgA/CidA"/>
</dbReference>
<evidence type="ECO:0000256" key="8">
    <source>
        <dbReference type="HAMAP-Rule" id="MF_01144"/>
    </source>
</evidence>
<dbReference type="EMBL" id="JQHM01000002">
    <property type="protein sequence ID" value="KFX05881.1"/>
    <property type="molecule type" value="Genomic_DNA"/>
</dbReference>
<evidence type="ECO:0000313" key="11">
    <source>
        <dbReference type="Proteomes" id="UP000032869"/>
    </source>
</evidence>
<dbReference type="InterPro" id="IPR022957">
    <property type="entry name" value="Uncharacterised_UPF0299"/>
</dbReference>
<evidence type="ECO:0000256" key="7">
    <source>
        <dbReference type="ARBA" id="ARBA00023136"/>
    </source>
</evidence>
<evidence type="ECO:0000256" key="5">
    <source>
        <dbReference type="ARBA" id="ARBA00022692"/>
    </source>
</evidence>
<evidence type="ECO:0000313" key="12">
    <source>
        <dbReference type="Proteomes" id="UP000032874"/>
    </source>
</evidence>
<evidence type="ECO:0000313" key="9">
    <source>
        <dbReference type="EMBL" id="KFX05881.1"/>
    </source>
</evidence>
<dbReference type="Proteomes" id="UP000032869">
    <property type="component" value="Unassembled WGS sequence"/>
</dbReference>
<evidence type="ECO:0000256" key="2">
    <source>
        <dbReference type="ARBA" id="ARBA00006979"/>
    </source>
</evidence>
<evidence type="ECO:0000256" key="3">
    <source>
        <dbReference type="ARBA" id="ARBA00022475"/>
    </source>
</evidence>
<dbReference type="Pfam" id="PF03788">
    <property type="entry name" value="LrgA"/>
    <property type="match status" value="1"/>
</dbReference>
<protein>
    <recommendedName>
        <fullName evidence="8">UPF0299 membrane protein JV35_19830</fullName>
    </recommendedName>
</protein>
<dbReference type="NCBIfam" id="NF002494">
    <property type="entry name" value="PRK01821.1"/>
    <property type="match status" value="1"/>
</dbReference>
<dbReference type="PANTHER" id="PTHR33931:SF5">
    <property type="entry name" value="UPF0299 MEMBRANE PROTEIN YOHJ"/>
    <property type="match status" value="1"/>
</dbReference>
<keyword evidence="4" id="KW-0997">Cell inner membrane</keyword>
<feature type="transmembrane region" description="Helical" evidence="8">
    <location>
        <begin position="12"/>
        <end position="34"/>
    </location>
</feature>
<evidence type="ECO:0000313" key="10">
    <source>
        <dbReference type="EMBL" id="KFX13486.1"/>
    </source>
</evidence>
<comment type="similarity">
    <text evidence="2 8">Belongs to the UPF0299 family.</text>
</comment>
<gene>
    <name evidence="10" type="ORF">JV35_19830</name>
    <name evidence="9" type="ORF">KP22_08445</name>
</gene>
<feature type="transmembrane region" description="Helical" evidence="8">
    <location>
        <begin position="92"/>
        <end position="118"/>
    </location>
</feature>
<keyword evidence="11" id="KW-1185">Reference proteome</keyword>
<evidence type="ECO:0000256" key="4">
    <source>
        <dbReference type="ARBA" id="ARBA00022519"/>
    </source>
</evidence>
<dbReference type="HAMAP" id="MF_01144">
    <property type="entry name" value="UPF0299"/>
    <property type="match status" value="1"/>
</dbReference>
<evidence type="ECO:0000256" key="1">
    <source>
        <dbReference type="ARBA" id="ARBA00004429"/>
    </source>
</evidence>
<evidence type="ECO:0000256" key="6">
    <source>
        <dbReference type="ARBA" id="ARBA00022989"/>
    </source>
</evidence>
<comment type="subcellular location">
    <subcellularLocation>
        <location evidence="1">Cell inner membrane</location>
        <topology evidence="1">Multi-pass membrane protein</topology>
    </subcellularLocation>
    <subcellularLocation>
        <location evidence="8">Cell membrane</location>
        <topology evidence="8">Multi-pass membrane protein</topology>
    </subcellularLocation>
</comment>
<feature type="transmembrane region" description="Helical" evidence="8">
    <location>
        <begin position="40"/>
        <end position="60"/>
    </location>
</feature>
<dbReference type="Proteomes" id="UP000032874">
    <property type="component" value="Unassembled WGS sequence"/>
</dbReference>
<keyword evidence="5 8" id="KW-0812">Transmembrane</keyword>
<accession>A0A093S6Y9</accession>
<keyword evidence="6 8" id="KW-1133">Transmembrane helix</keyword>
<dbReference type="RefSeq" id="WP_039308642.1">
    <property type="nucleotide sequence ID" value="NZ_JQHL01000021.1"/>
</dbReference>
<dbReference type="PANTHER" id="PTHR33931">
    <property type="entry name" value="HOLIN-LIKE PROTEIN CIDA-RELATED"/>
    <property type="match status" value="1"/>
</dbReference>
<dbReference type="OrthoDB" id="385012at2"/>
<organism evidence="9 12">
    <name type="scientific">Pectobacterium betavasculorum</name>
    <dbReference type="NCBI Taxonomy" id="55207"/>
    <lineage>
        <taxon>Bacteria</taxon>
        <taxon>Pseudomonadati</taxon>
        <taxon>Pseudomonadota</taxon>
        <taxon>Gammaproteobacteria</taxon>
        <taxon>Enterobacterales</taxon>
        <taxon>Pectobacteriaceae</taxon>
        <taxon>Pectobacterium</taxon>
    </lineage>
</organism>
<feature type="transmembrane region" description="Helical" evidence="8">
    <location>
        <begin position="67"/>
        <end position="86"/>
    </location>
</feature>
<name>A0A093S6Y9_9GAMM</name>
<comment type="caution">
    <text evidence="9">The sequence shown here is derived from an EMBL/GenBank/DDBJ whole genome shotgun (WGS) entry which is preliminary data.</text>
</comment>
<dbReference type="AlphaFoldDB" id="A0A093S6Y9"/>
<dbReference type="GO" id="GO:0005886">
    <property type="term" value="C:plasma membrane"/>
    <property type="evidence" value="ECO:0007669"/>
    <property type="project" value="UniProtKB-SubCell"/>
</dbReference>
<sequence>MKTFLILFLHQARAFLLIYACLYLGIGLSALLPITLPGSIIGMLILFLLLSLQIIPAQWVKPGCHQLIRYMALLFVPVGVGVMQYFDLLRAQFAPVVVSCAVSTLVVLITVSACSHLVHRRQSPHHPTKTQKGIDHAL</sequence>
<dbReference type="EMBL" id="JQHL01000021">
    <property type="protein sequence ID" value="KFX13486.1"/>
    <property type="molecule type" value="Genomic_DNA"/>
</dbReference>
<dbReference type="STRING" id="55207.KP22_08445"/>
<reference evidence="11 12" key="1">
    <citation type="submission" date="2014-08" db="EMBL/GenBank/DDBJ databases">
        <title>Genome sequences of NCPPB Pectobacterium isolates.</title>
        <authorList>
            <person name="Glover R.H."/>
            <person name="Sapp M."/>
            <person name="Elphinstone J."/>
        </authorList>
    </citation>
    <scope>NUCLEOTIDE SEQUENCE [LARGE SCALE GENOMIC DNA]</scope>
    <source>
        <strain evidence="10 11">NCPPB 2793</strain>
        <strain evidence="9 12">NCPPB 2795</strain>
    </source>
</reference>
<keyword evidence="7 8" id="KW-0472">Membrane</keyword>
<proteinExistence type="inferred from homology"/>
<keyword evidence="3 8" id="KW-1003">Cell membrane</keyword>
<dbReference type="eggNOG" id="COG1380">
    <property type="taxonomic scope" value="Bacteria"/>
</dbReference>